<dbReference type="Proteomes" id="UP001442494">
    <property type="component" value="Unassembled WGS sequence"/>
</dbReference>
<dbReference type="PIRSF" id="PIRSF035170">
    <property type="entry name" value="HD_phosphohydro"/>
    <property type="match status" value="1"/>
</dbReference>
<proteinExistence type="predicted"/>
<evidence type="ECO:0000313" key="1">
    <source>
        <dbReference type="EMBL" id="MEP0863825.1"/>
    </source>
</evidence>
<name>A0ABV0JKN5_9CYAN</name>
<reference evidence="1 2" key="1">
    <citation type="submission" date="2022-04" db="EMBL/GenBank/DDBJ databases">
        <title>Positive selection, recombination, and allopatry shape intraspecific diversity of widespread and dominant cyanobacteria.</title>
        <authorList>
            <person name="Wei J."/>
            <person name="Shu W."/>
            <person name="Hu C."/>
        </authorList>
    </citation>
    <scope>NUCLEOTIDE SEQUENCE [LARGE SCALE GENOMIC DNA]</scope>
    <source>
        <strain evidence="1 2">GB2-A5</strain>
    </source>
</reference>
<dbReference type="Gene3D" id="1.10.3210.10">
    <property type="entry name" value="Hypothetical protein af1432"/>
    <property type="match status" value="1"/>
</dbReference>
<evidence type="ECO:0008006" key="3">
    <source>
        <dbReference type="Google" id="ProtNLM"/>
    </source>
</evidence>
<organism evidence="1 2">
    <name type="scientific">Funiculus sociatus GB2-A5</name>
    <dbReference type="NCBI Taxonomy" id="2933946"/>
    <lineage>
        <taxon>Bacteria</taxon>
        <taxon>Bacillati</taxon>
        <taxon>Cyanobacteriota</taxon>
        <taxon>Cyanophyceae</taxon>
        <taxon>Coleofasciculales</taxon>
        <taxon>Coleofasciculaceae</taxon>
        <taxon>Funiculus</taxon>
    </lineage>
</organism>
<dbReference type="SUPFAM" id="SSF109604">
    <property type="entry name" value="HD-domain/PDEase-like"/>
    <property type="match status" value="1"/>
</dbReference>
<gene>
    <name evidence="1" type="ORF">NDI37_05015</name>
</gene>
<evidence type="ECO:0000313" key="2">
    <source>
        <dbReference type="Proteomes" id="UP001442494"/>
    </source>
</evidence>
<accession>A0ABV0JKN5</accession>
<dbReference type="PANTHER" id="PTHR21174">
    <property type="match status" value="1"/>
</dbReference>
<dbReference type="RefSeq" id="WP_190417403.1">
    <property type="nucleotide sequence ID" value="NZ_JAMPKK010000007.1"/>
</dbReference>
<protein>
    <recommendedName>
        <fullName evidence="3">HD domain-containing protein</fullName>
    </recommendedName>
</protein>
<keyword evidence="2" id="KW-1185">Reference proteome</keyword>
<sequence length="202" mass="23665">MQSRWESLLQPFQVEQEVGQKVLLDLFQAYSSAGRYYHTLEHIEQVLVTINNLRSLSQNYAAIEFAVWFHDAIYNPKANDNEEKSAEYAVTILNALNIPSSTIEAVYSLIIKTKYHQNIDSIDSKIFLDADLSILGASPSKYKIYAQLIRNEYLWLSPEKYRTGRKQVLQSFLERERIYFTEKMFLVEQQARQNIKEEIELL</sequence>
<comment type="caution">
    <text evidence="1">The sequence shown here is derived from an EMBL/GenBank/DDBJ whole genome shotgun (WGS) entry which is preliminary data.</text>
</comment>
<dbReference type="InterPro" id="IPR009218">
    <property type="entry name" value="HD_phosphohydro"/>
</dbReference>
<dbReference type="PANTHER" id="PTHR21174:SF0">
    <property type="entry name" value="HD PHOSPHOHYDROLASE FAMILY PROTEIN-RELATED"/>
    <property type="match status" value="1"/>
</dbReference>
<dbReference type="EMBL" id="JAMPKK010000007">
    <property type="protein sequence ID" value="MEP0863825.1"/>
    <property type="molecule type" value="Genomic_DNA"/>
</dbReference>